<protein>
    <submittedName>
        <fullName evidence="5">Spermatogenesis-associated protein 20</fullName>
    </submittedName>
</protein>
<evidence type="ECO:0000313" key="6">
    <source>
        <dbReference type="Proteomes" id="UP000237347"/>
    </source>
</evidence>
<dbReference type="EMBL" id="PKMF04000196">
    <property type="protein sequence ID" value="KAK7843824.1"/>
    <property type="molecule type" value="Genomic_DNA"/>
</dbReference>
<dbReference type="Pfam" id="PF03190">
    <property type="entry name" value="Thioredox_DsbH"/>
    <property type="match status" value="1"/>
</dbReference>
<proteinExistence type="inferred from homology"/>
<dbReference type="InterPro" id="IPR036249">
    <property type="entry name" value="Thioredoxin-like_sf"/>
</dbReference>
<evidence type="ECO:0000313" key="5">
    <source>
        <dbReference type="EMBL" id="KAK7843824.1"/>
    </source>
</evidence>
<dbReference type="CDD" id="cd02955">
    <property type="entry name" value="SSP411"/>
    <property type="match status" value="1"/>
</dbReference>
<dbReference type="InterPro" id="IPR024705">
    <property type="entry name" value="Ssp411"/>
</dbReference>
<dbReference type="InterPro" id="IPR008928">
    <property type="entry name" value="6-hairpin_glycosidase_sf"/>
</dbReference>
<dbReference type="SUPFAM" id="SSF48208">
    <property type="entry name" value="Six-hairpin glycosidases"/>
    <property type="match status" value="1"/>
</dbReference>
<dbReference type="FunFam" id="3.40.30.10:FF:000218">
    <property type="entry name" value="spermatogenesis-associated protein 20"/>
    <property type="match status" value="1"/>
</dbReference>
<keyword evidence="2" id="KW-0806">Transcription termination</keyword>
<keyword evidence="6" id="KW-1185">Reference proteome</keyword>
<dbReference type="PANTHER" id="PTHR42899:SF1">
    <property type="entry name" value="SPERMATOGENESIS-ASSOCIATED PROTEIN 20"/>
    <property type="match status" value="1"/>
</dbReference>
<gene>
    <name evidence="5" type="primary">SPATA20</name>
    <name evidence="5" type="ORF">CFP56_011905</name>
</gene>
<dbReference type="SMART" id="SM00733">
    <property type="entry name" value="Mterf"/>
    <property type="match status" value="6"/>
</dbReference>
<dbReference type="Gene3D" id="3.40.30.10">
    <property type="entry name" value="Glutaredoxin"/>
    <property type="match status" value="1"/>
</dbReference>
<evidence type="ECO:0000256" key="3">
    <source>
        <dbReference type="ARBA" id="ARBA00022946"/>
    </source>
</evidence>
<dbReference type="GO" id="GO:0003676">
    <property type="term" value="F:nucleic acid binding"/>
    <property type="evidence" value="ECO:0007669"/>
    <property type="project" value="InterPro"/>
</dbReference>
<sequence>MKRTFLLSPSLHRFLSHKTKLLSSTSTGYPCAVCTRFPSLSLPFSTIFPRPLHSLKVLAMAERPSSSATSSHSHKFTNRLAAEHSPYLLQHAHNPVDWYPWGEEAFAEARKRDVPIFLSIGYSTCHWCHVMEVESFEDEGVAKLLNDLFVSIKVDREERPDVDKVYMTYVQALYGGGGWPLSVFLSPDLKPLMGGTYFPPDDKYGRPGFRTILRKVKDAWDNKRDMIVKSGAFAIEQLSEALSATASPTKLPDELPENVLRLCAEQLSGSYDSEYGGFGSAPKFPRPVEIQLMLYWSKKLEDTGKLQEANEALKKVFFSLQCMARGASMIMLEVAFIDIVWTSAGMVMAHFLVGYFDFCLKSTLFPLSSFWVVVMELLRQYCLLAVPHFEKMLYDQGQLANVNLDAFSITKDVFYSCVSRDIFDYLRREMIGQEGEIFSAEDADSAEHEGASRKKEGAFYVWTSKEIDDILGEHATIFKNHFYIKPVGNCDLSRMSDPHHEFKGKNVLIERHSSAEMASKLGMPVEQYLDILGECRQKLFEVRSSRPRPHLDDKVIVSWNGLVISSFARASKILKGENEGTKFNFPVVGCDPQEYMEVAEKAASFIQKQLYNEQTRRLQHSFRNGPSKAPGFLDDYAFLISSLLDLYEFGGGIKEGGGYFNTAGEDPSVLLRVKEDHDGAEPSGNSVSAINLARLASLVGGSKSDHYRQNAEHLLAVFETRLKDTAMAVPLMCCAADMVTLPSKKQVVLVGHKPSVEFENMLVAAHASYDPNKTVIHIDPSNKEEMDFWEGNNSNIAIMAKNNFVADKVVALVCQNFTCKAPVTDPVSLKNFQFLRTSCIFLSKKPLPNKPFIGDSKTQLCFSHRHHSLHKPITSKISTNQQTSTISYLINSCGLLPETASLVSQKVHLQNPEKANSVLALLRNHGFSQTQISNLIRKRPLLLLADPENTLLPKLEFFHSIGASSTDLARVLTADPTLLTRSLENQIVPCYNFLKSVLLSDKKIVTALKRTSWIFLEGHTKNLIPNISFLRELGVPESCIVLLLTHFPEALMQKHDNFGHIVNEVKEMGFDPMKSTFVLAIHAISGKGNKSIWERCYEVYRRWGWSKDEILLAFRKHPHCMILSEKKIMRAMDFFVNKMGWPSKMIAKCPVVLLFSLERRIVPRCSVIQVLSLKGLVKKDMSLTTVLLPVEASFLERFVTRFQEEIPQLMSVYQGKVYLESII</sequence>
<dbReference type="InterPro" id="IPR038538">
    <property type="entry name" value="MTERF_sf"/>
</dbReference>
<dbReference type="GO" id="GO:0009507">
    <property type="term" value="C:chloroplast"/>
    <property type="evidence" value="ECO:0007669"/>
    <property type="project" value="TreeGrafter"/>
</dbReference>
<keyword evidence="2" id="KW-0804">Transcription</keyword>
<evidence type="ECO:0000256" key="2">
    <source>
        <dbReference type="ARBA" id="ARBA00022472"/>
    </source>
</evidence>
<dbReference type="Proteomes" id="UP000237347">
    <property type="component" value="Unassembled WGS sequence"/>
</dbReference>
<evidence type="ECO:0000259" key="4">
    <source>
        <dbReference type="Pfam" id="PF03190"/>
    </source>
</evidence>
<evidence type="ECO:0000256" key="1">
    <source>
        <dbReference type="ARBA" id="ARBA00007692"/>
    </source>
</evidence>
<dbReference type="InterPro" id="IPR003690">
    <property type="entry name" value="MTERF"/>
</dbReference>
<comment type="similarity">
    <text evidence="1">Belongs to the mTERF family.</text>
</comment>
<dbReference type="SUPFAM" id="SSF52833">
    <property type="entry name" value="Thioredoxin-like"/>
    <property type="match status" value="1"/>
</dbReference>
<dbReference type="InterPro" id="IPR004879">
    <property type="entry name" value="Ssp411-like_TRX"/>
</dbReference>
<accession>A0AAW0KYX0</accession>
<dbReference type="AlphaFoldDB" id="A0AAW0KYX0"/>
<dbReference type="GO" id="GO:0006353">
    <property type="term" value="P:DNA-templated transcription termination"/>
    <property type="evidence" value="ECO:0007669"/>
    <property type="project" value="UniProtKB-KW"/>
</dbReference>
<comment type="caution">
    <text evidence="5">The sequence shown here is derived from an EMBL/GenBank/DDBJ whole genome shotgun (WGS) entry which is preliminary data.</text>
</comment>
<keyword evidence="3" id="KW-0809">Transit peptide</keyword>
<feature type="domain" description="Spermatogenesis-associated protein 20-like TRX" evidence="4">
    <location>
        <begin position="77"/>
        <end position="238"/>
    </location>
</feature>
<keyword evidence="2" id="KW-0805">Transcription regulation</keyword>
<dbReference type="Gene3D" id="1.25.70.10">
    <property type="entry name" value="Transcription termination factor 3, mitochondrial"/>
    <property type="match status" value="1"/>
</dbReference>
<dbReference type="Pfam" id="PF02536">
    <property type="entry name" value="mTERF"/>
    <property type="match status" value="2"/>
</dbReference>
<dbReference type="PANTHER" id="PTHR42899">
    <property type="entry name" value="SPERMATOGENESIS-ASSOCIATED PROTEIN 20"/>
    <property type="match status" value="1"/>
</dbReference>
<organism evidence="5 6">
    <name type="scientific">Quercus suber</name>
    <name type="common">Cork oak</name>
    <dbReference type="NCBI Taxonomy" id="58331"/>
    <lineage>
        <taxon>Eukaryota</taxon>
        <taxon>Viridiplantae</taxon>
        <taxon>Streptophyta</taxon>
        <taxon>Embryophyta</taxon>
        <taxon>Tracheophyta</taxon>
        <taxon>Spermatophyta</taxon>
        <taxon>Magnoliopsida</taxon>
        <taxon>eudicotyledons</taxon>
        <taxon>Gunneridae</taxon>
        <taxon>Pentapetalae</taxon>
        <taxon>rosids</taxon>
        <taxon>fabids</taxon>
        <taxon>Fagales</taxon>
        <taxon>Fagaceae</taxon>
        <taxon>Quercus</taxon>
    </lineage>
</organism>
<reference evidence="5 6" key="1">
    <citation type="journal article" date="2018" name="Sci. Data">
        <title>The draft genome sequence of cork oak.</title>
        <authorList>
            <person name="Ramos A.M."/>
            <person name="Usie A."/>
            <person name="Barbosa P."/>
            <person name="Barros P.M."/>
            <person name="Capote T."/>
            <person name="Chaves I."/>
            <person name="Simoes F."/>
            <person name="Abreu I."/>
            <person name="Carrasquinho I."/>
            <person name="Faro C."/>
            <person name="Guimaraes J.B."/>
            <person name="Mendonca D."/>
            <person name="Nobrega F."/>
            <person name="Rodrigues L."/>
            <person name="Saibo N.J.M."/>
            <person name="Varela M.C."/>
            <person name="Egas C."/>
            <person name="Matos J."/>
            <person name="Miguel C.M."/>
            <person name="Oliveira M.M."/>
            <person name="Ricardo C.P."/>
            <person name="Goncalves S."/>
        </authorList>
    </citation>
    <scope>NUCLEOTIDE SEQUENCE [LARGE SCALE GENOMIC DNA]</scope>
    <source>
        <strain evidence="6">cv. HL8</strain>
    </source>
</reference>
<dbReference type="FunFam" id="1.25.70.10:FF:000001">
    <property type="entry name" value="Mitochondrial transcription termination factor-like"/>
    <property type="match status" value="1"/>
</dbReference>
<name>A0AAW0KYX0_QUESU</name>
<dbReference type="GO" id="GO:0005975">
    <property type="term" value="P:carbohydrate metabolic process"/>
    <property type="evidence" value="ECO:0007669"/>
    <property type="project" value="InterPro"/>
</dbReference>